<dbReference type="Proteomes" id="UP000076632">
    <property type="component" value="Unassembled WGS sequence"/>
</dbReference>
<dbReference type="OMA" id="AWIDNNH"/>
<organism evidence="5 6">
    <name type="scientific">Xylona heveae (strain CBS 132557 / TC161)</name>
    <dbReference type="NCBI Taxonomy" id="1328760"/>
    <lineage>
        <taxon>Eukaryota</taxon>
        <taxon>Fungi</taxon>
        <taxon>Dikarya</taxon>
        <taxon>Ascomycota</taxon>
        <taxon>Pezizomycotina</taxon>
        <taxon>Xylonomycetes</taxon>
        <taxon>Xylonales</taxon>
        <taxon>Xylonaceae</taxon>
        <taxon>Xylona</taxon>
    </lineage>
</organism>
<feature type="region of interest" description="Disordered" evidence="1">
    <location>
        <begin position="94"/>
        <end position="195"/>
    </location>
</feature>
<dbReference type="GeneID" id="28898442"/>
<dbReference type="AlphaFoldDB" id="A0A161T9F0"/>
<dbReference type="PANTHER" id="PTHR28049">
    <property type="entry name" value="TRANSMEMBRANE PROTEIN YOR223W"/>
    <property type="match status" value="1"/>
</dbReference>
<keyword evidence="2" id="KW-0812">Transmembrane</keyword>
<keyword evidence="2" id="KW-1133">Transmembrane helix</keyword>
<sequence>MADEDTDKNSANIGSSTTTAAPLLLIIRFTTSAPDLPLPIISPHTATGLSVKQLIRAHLPADTRARRLRLIHAGRVLPDALPLTKTLKLTLPPPSISSLASSPSPSPSPTPSQVHQDSPSRSVSTSRLQNVLFGKSPTTSTPTATAGESTRGKEVAQEDGATEEEEEHKPLLQPTTPQHSQTQTPILTPATPAKNQHNQPIRFYIHCSVGEESLSPGELADEAAAAEASVKRITDESTLGGGDAEAHGDVKGKGVAGTGARGYVAGRTGIAAAGAEAETEAETDAVAPASTTAAPRGFDRLLGVGFSPAEVAALRSQFVALQSHSHTPDTMPSAAEMRMLEDRWMDESVAAGSGGGNAADTDDVQRGALEDMLLGNIMGFFWPIGAVVWLLREEGVWSRRRQIAVFTGMLANITFSILRVTS</sequence>
<evidence type="ECO:0000313" key="6">
    <source>
        <dbReference type="Proteomes" id="UP000076632"/>
    </source>
</evidence>
<dbReference type="EMBL" id="KV407464">
    <property type="protein sequence ID" value="KZF19931.1"/>
    <property type="molecule type" value="Genomic_DNA"/>
</dbReference>
<feature type="transmembrane region" description="Helical" evidence="2">
    <location>
        <begin position="372"/>
        <end position="391"/>
    </location>
</feature>
<evidence type="ECO:0000259" key="4">
    <source>
        <dbReference type="Pfam" id="PF13373"/>
    </source>
</evidence>
<proteinExistence type="predicted"/>
<feature type="domain" description="DSC E3 ubiquitin ligase complex subunit 3 ubiquitin-like" evidence="3">
    <location>
        <begin position="24"/>
        <end position="212"/>
    </location>
</feature>
<dbReference type="InParanoid" id="A0A161T9F0"/>
<dbReference type="RefSeq" id="XP_018185486.1">
    <property type="nucleotide sequence ID" value="XM_018333305.1"/>
</dbReference>
<dbReference type="GO" id="GO:0044695">
    <property type="term" value="C:Dsc E3 ubiquitin ligase complex"/>
    <property type="evidence" value="ECO:0007669"/>
    <property type="project" value="InterPro"/>
</dbReference>
<keyword evidence="2" id="KW-0472">Membrane</keyword>
<feature type="compositionally biased region" description="Polar residues" evidence="1">
    <location>
        <begin position="113"/>
        <end position="129"/>
    </location>
</feature>
<gene>
    <name evidence="5" type="ORF">L228DRAFT_250346</name>
</gene>
<dbReference type="GO" id="GO:0005783">
    <property type="term" value="C:endoplasmic reticulum"/>
    <property type="evidence" value="ECO:0007669"/>
    <property type="project" value="TreeGrafter"/>
</dbReference>
<dbReference type="InterPro" id="IPR025390">
    <property type="entry name" value="Dsc3_C"/>
</dbReference>
<reference evidence="5 6" key="1">
    <citation type="journal article" date="2016" name="Fungal Biol.">
        <title>The genome of Xylona heveae provides a window into fungal endophytism.</title>
        <authorList>
            <person name="Gazis R."/>
            <person name="Kuo A."/>
            <person name="Riley R."/>
            <person name="LaButti K."/>
            <person name="Lipzen A."/>
            <person name="Lin J."/>
            <person name="Amirebrahimi M."/>
            <person name="Hesse C.N."/>
            <person name="Spatafora J.W."/>
            <person name="Henrissat B."/>
            <person name="Hainaut M."/>
            <person name="Grigoriev I.V."/>
            <person name="Hibbett D.S."/>
        </authorList>
    </citation>
    <scope>NUCLEOTIDE SEQUENCE [LARGE SCALE GENOMIC DNA]</scope>
    <source>
        <strain evidence="5 6">TC161</strain>
    </source>
</reference>
<dbReference type="OrthoDB" id="2556122at2759"/>
<dbReference type="STRING" id="1328760.A0A161T9F0"/>
<dbReference type="InterPro" id="IPR029071">
    <property type="entry name" value="Ubiquitin-like_domsf"/>
</dbReference>
<dbReference type="Pfam" id="PF10302">
    <property type="entry name" value="Dsc3_N"/>
    <property type="match status" value="1"/>
</dbReference>
<feature type="compositionally biased region" description="Low complexity" evidence="1">
    <location>
        <begin position="94"/>
        <end position="103"/>
    </location>
</feature>
<evidence type="ECO:0008006" key="7">
    <source>
        <dbReference type="Google" id="ProtNLM"/>
    </source>
</evidence>
<dbReference type="InterPro" id="IPR045226">
    <property type="entry name" value="Dsc3"/>
</dbReference>
<feature type="compositionally biased region" description="Low complexity" evidence="1">
    <location>
        <begin position="136"/>
        <end position="146"/>
    </location>
</feature>
<evidence type="ECO:0000256" key="1">
    <source>
        <dbReference type="SAM" id="MobiDB-lite"/>
    </source>
</evidence>
<feature type="transmembrane region" description="Helical" evidence="2">
    <location>
        <begin position="403"/>
        <end position="421"/>
    </location>
</feature>
<keyword evidence="6" id="KW-1185">Reference proteome</keyword>
<dbReference type="PANTHER" id="PTHR28049:SF1">
    <property type="entry name" value="DSC E3 UBIQUITIN LIGASE COMPLEX SUBUNIT 3"/>
    <property type="match status" value="1"/>
</dbReference>
<evidence type="ECO:0000313" key="5">
    <source>
        <dbReference type="EMBL" id="KZF19931.1"/>
    </source>
</evidence>
<feature type="domain" description="DSC E3 ubiquitin ligase complex subunit 3 C-terminal" evidence="4">
    <location>
        <begin position="296"/>
        <end position="419"/>
    </location>
</feature>
<dbReference type="SUPFAM" id="SSF54236">
    <property type="entry name" value="Ubiquitin-like"/>
    <property type="match status" value="1"/>
</dbReference>
<feature type="compositionally biased region" description="Low complexity" evidence="1">
    <location>
        <begin position="171"/>
        <end position="185"/>
    </location>
</feature>
<name>A0A161T9F0_XYLHT</name>
<dbReference type="InterPro" id="IPR019413">
    <property type="entry name" value="Dsc3_ub-like_dom"/>
</dbReference>
<evidence type="ECO:0000259" key="3">
    <source>
        <dbReference type="Pfam" id="PF10302"/>
    </source>
</evidence>
<accession>A0A161T9F0</accession>
<evidence type="ECO:0000256" key="2">
    <source>
        <dbReference type="SAM" id="Phobius"/>
    </source>
</evidence>
<protein>
    <recommendedName>
        <fullName evidence="7">Ubiquitin-like domain-containing protein</fullName>
    </recommendedName>
</protein>
<dbReference type="Pfam" id="PF13373">
    <property type="entry name" value="Dsc3_C"/>
    <property type="match status" value="1"/>
</dbReference>